<keyword evidence="1" id="KW-1133">Transmembrane helix</keyword>
<dbReference type="NCBIfam" id="TIGR02871">
    <property type="entry name" value="spore_ylbJ"/>
    <property type="match status" value="1"/>
</dbReference>
<feature type="transmembrane region" description="Helical" evidence="1">
    <location>
        <begin position="145"/>
        <end position="172"/>
    </location>
</feature>
<feature type="transmembrane region" description="Helical" evidence="1">
    <location>
        <begin position="234"/>
        <end position="251"/>
    </location>
</feature>
<protein>
    <submittedName>
        <fullName evidence="3">Sporulation integral membrane protein YlbJ</fullName>
    </submittedName>
</protein>
<feature type="domain" description="Nucleoside transporter/FeoB GTPase Gate" evidence="2">
    <location>
        <begin position="58"/>
        <end position="156"/>
    </location>
</feature>
<gene>
    <name evidence="3" type="ORF">A6M21_09875</name>
</gene>
<sequence length="422" mass="45690">MLYALGRRMLRLAGKYHRQLARFFWTALVLCFVTGMVLQPKTVYEGAVTGLNAWWNIVFPSLLPFFIASELLLNFGVVHFMGVLLEPVMRPLFNVPGAGSFVVAVGYTSGYPIGAMVTARLRTSRLCTRIEGERLMAFTNNSSPLFMLVAVAVGMFHDPALGALIAGAHYLANLTLGFALRFYGRRDREVLPAPPQTGNIFSRALREMLRLQREDNRAPGQVIGDAVKKAVNNLLNIGGFIILFAVIIRLLTGAGVIDLLARLLGLILGPLGLAPAVWPAVASGIFEMTIGTKIASEAAAPLLHQLVAVGVILAWSGLSVIAQAASMIAGTDLRLTPFIIVRVFHAALAAVYTCLLFGPARPLAETLARPVFAPLVEHTASLWTGAWLPLIVFLLALGGIVLLALFYHLCRGVRILIFRTGR</sequence>
<comment type="caution">
    <text evidence="3">The sequence shown here is derived from an EMBL/GenBank/DDBJ whole genome shotgun (WGS) entry which is preliminary data.</text>
</comment>
<feature type="transmembrane region" description="Helical" evidence="1">
    <location>
        <begin position="306"/>
        <end position="327"/>
    </location>
</feature>
<organism evidence="3 4">
    <name type="scientific">Desulfotomaculum copahuensis</name>
    <dbReference type="NCBI Taxonomy" id="1838280"/>
    <lineage>
        <taxon>Bacteria</taxon>
        <taxon>Bacillati</taxon>
        <taxon>Bacillota</taxon>
        <taxon>Clostridia</taxon>
        <taxon>Eubacteriales</taxon>
        <taxon>Desulfotomaculaceae</taxon>
        <taxon>Desulfotomaculum</taxon>
    </lineage>
</organism>
<proteinExistence type="predicted"/>
<dbReference type="Pfam" id="PF07670">
    <property type="entry name" value="Gate"/>
    <property type="match status" value="1"/>
</dbReference>
<dbReference type="Proteomes" id="UP000078532">
    <property type="component" value="Unassembled WGS sequence"/>
</dbReference>
<feature type="transmembrane region" description="Helical" evidence="1">
    <location>
        <begin position="339"/>
        <end position="360"/>
    </location>
</feature>
<evidence type="ECO:0000313" key="4">
    <source>
        <dbReference type="Proteomes" id="UP000078532"/>
    </source>
</evidence>
<evidence type="ECO:0000313" key="3">
    <source>
        <dbReference type="EMBL" id="OAT81832.1"/>
    </source>
</evidence>
<dbReference type="InterPro" id="IPR014226">
    <property type="entry name" value="Spore_IM_YlbJ"/>
</dbReference>
<evidence type="ECO:0000256" key="1">
    <source>
        <dbReference type="SAM" id="Phobius"/>
    </source>
</evidence>
<feature type="transmembrane region" description="Helical" evidence="1">
    <location>
        <begin position="58"/>
        <end position="85"/>
    </location>
</feature>
<feature type="transmembrane region" description="Helical" evidence="1">
    <location>
        <begin position="380"/>
        <end position="409"/>
    </location>
</feature>
<dbReference type="STRING" id="1838280.A6M21_09875"/>
<dbReference type="InterPro" id="IPR011642">
    <property type="entry name" value="Gate_dom"/>
</dbReference>
<dbReference type="OrthoDB" id="1645614at2"/>
<keyword evidence="4" id="KW-1185">Reference proteome</keyword>
<accession>A0A1B7LEY4</accession>
<feature type="transmembrane region" description="Helical" evidence="1">
    <location>
        <begin position="263"/>
        <end position="286"/>
    </location>
</feature>
<name>A0A1B7LEY4_9FIRM</name>
<dbReference type="AlphaFoldDB" id="A0A1B7LEY4"/>
<evidence type="ECO:0000259" key="2">
    <source>
        <dbReference type="Pfam" id="PF07670"/>
    </source>
</evidence>
<feature type="transmembrane region" description="Helical" evidence="1">
    <location>
        <begin position="20"/>
        <end position="38"/>
    </location>
</feature>
<keyword evidence="1" id="KW-0472">Membrane</keyword>
<reference evidence="3 4" key="1">
    <citation type="submission" date="2016-04" db="EMBL/GenBank/DDBJ databases">
        <authorList>
            <person name="Evans L.H."/>
            <person name="Alamgir A."/>
            <person name="Owens N."/>
            <person name="Weber N.D."/>
            <person name="Virtaneva K."/>
            <person name="Barbian K."/>
            <person name="Babar A."/>
            <person name="Rosenke K."/>
        </authorList>
    </citation>
    <scope>NUCLEOTIDE SEQUENCE [LARGE SCALE GENOMIC DNA]</scope>
    <source>
        <strain evidence="3 4">LMa1</strain>
    </source>
</reference>
<dbReference type="EMBL" id="LYVF01000158">
    <property type="protein sequence ID" value="OAT81832.1"/>
    <property type="molecule type" value="Genomic_DNA"/>
</dbReference>
<keyword evidence="1" id="KW-0812">Transmembrane</keyword>